<evidence type="ECO:0000313" key="2">
    <source>
        <dbReference type="Proteomes" id="UP001164250"/>
    </source>
</evidence>
<comment type="caution">
    <text evidence="1">The sequence shown here is derived from an EMBL/GenBank/DDBJ whole genome shotgun (WGS) entry which is preliminary data.</text>
</comment>
<evidence type="ECO:0000313" key="1">
    <source>
        <dbReference type="EMBL" id="KAJ0106169.1"/>
    </source>
</evidence>
<dbReference type="Proteomes" id="UP001164250">
    <property type="component" value="Chromosome 2"/>
</dbReference>
<name>A0ACC1C250_9ROSI</name>
<gene>
    <name evidence="1" type="ORF">Patl1_17922</name>
</gene>
<dbReference type="EMBL" id="CM047898">
    <property type="protein sequence ID" value="KAJ0106169.1"/>
    <property type="molecule type" value="Genomic_DNA"/>
</dbReference>
<protein>
    <submittedName>
        <fullName evidence="1">Uncharacterized protein</fullName>
    </submittedName>
</protein>
<proteinExistence type="predicted"/>
<sequence>MHLPVDVEQRVLCSQQFVQENACVRELNTETIKEWYNQVLRNWSLFDGTACSKEYQGMQMVHNLIELC</sequence>
<accession>A0ACC1C250</accession>
<keyword evidence="2" id="KW-1185">Reference proteome</keyword>
<organism evidence="1 2">
    <name type="scientific">Pistacia atlantica</name>
    <dbReference type="NCBI Taxonomy" id="434234"/>
    <lineage>
        <taxon>Eukaryota</taxon>
        <taxon>Viridiplantae</taxon>
        <taxon>Streptophyta</taxon>
        <taxon>Embryophyta</taxon>
        <taxon>Tracheophyta</taxon>
        <taxon>Spermatophyta</taxon>
        <taxon>Magnoliopsida</taxon>
        <taxon>eudicotyledons</taxon>
        <taxon>Gunneridae</taxon>
        <taxon>Pentapetalae</taxon>
        <taxon>rosids</taxon>
        <taxon>malvids</taxon>
        <taxon>Sapindales</taxon>
        <taxon>Anacardiaceae</taxon>
        <taxon>Pistacia</taxon>
    </lineage>
</organism>
<reference evidence="2" key="1">
    <citation type="journal article" date="2023" name="G3 (Bethesda)">
        <title>Genome assembly and association tests identify interacting loci associated with vigor, precocity, and sex in interspecific pistachio rootstocks.</title>
        <authorList>
            <person name="Palmer W."/>
            <person name="Jacygrad E."/>
            <person name="Sagayaradj S."/>
            <person name="Cavanaugh K."/>
            <person name="Han R."/>
            <person name="Bertier L."/>
            <person name="Beede B."/>
            <person name="Kafkas S."/>
            <person name="Golino D."/>
            <person name="Preece J."/>
            <person name="Michelmore R."/>
        </authorList>
    </citation>
    <scope>NUCLEOTIDE SEQUENCE [LARGE SCALE GENOMIC DNA]</scope>
</reference>